<sequence length="310" mass="32862">MASSNNNPRVAIVGVGQVGAAAAYALILGRIAKELLLVDVNAELRDAQVQDLLDVAYNSNSGIGVRAATYQDVGQCDIVVITAGSKSSRGETPVQHMYNKISIIKSIVNEARPFRSDAIILIAANPVDLLTSITQELSGLPECQVLGTGTSLDSVRLRGLLAETTGVAISSISAYILGVHGDSQAVAWSHVTIGGIPIEEWCPQNTISHADVANECKRKSQVIVRAKGATPFGIGSVISSICYSILLDKRDVWSVSHYQSEYGCCFSLPVVLGRGGVIKSTDIHLDSGEEGDIAQAVQTLKALIERLKHD</sequence>
<dbReference type="InterPro" id="IPR001557">
    <property type="entry name" value="L-lactate/malate_DH"/>
</dbReference>
<feature type="domain" description="Lactate/malate dehydrogenase C-terminal" evidence="7">
    <location>
        <begin position="150"/>
        <end position="308"/>
    </location>
</feature>
<dbReference type="InterPro" id="IPR022383">
    <property type="entry name" value="Lactate/malate_DH_C"/>
</dbReference>
<dbReference type="SUPFAM" id="SSF51735">
    <property type="entry name" value="NAD(P)-binding Rossmann-fold domains"/>
    <property type="match status" value="1"/>
</dbReference>
<feature type="binding site" evidence="4">
    <location>
        <begin position="14"/>
        <end position="19"/>
    </location>
    <ligand>
        <name>NAD(+)</name>
        <dbReference type="ChEBI" id="CHEBI:57540"/>
    </ligand>
</feature>
<dbReference type="InterPro" id="IPR001236">
    <property type="entry name" value="Lactate/malate_DH_N"/>
</dbReference>
<dbReference type="PANTHER" id="PTHR43128:SF16">
    <property type="entry name" value="L-LACTATE DEHYDROGENASE"/>
    <property type="match status" value="1"/>
</dbReference>
<feature type="active site" description="Proton acceptor" evidence="3">
    <location>
        <position position="180"/>
    </location>
</feature>
<dbReference type="Gene3D" id="3.90.110.10">
    <property type="entry name" value="Lactate dehydrogenase/glycoside hydrolase, family 4, C-terminal"/>
    <property type="match status" value="1"/>
</dbReference>
<keyword evidence="1 5" id="KW-0560">Oxidoreductase</keyword>
<dbReference type="OrthoDB" id="6270329at2759"/>
<evidence type="ECO:0000256" key="2">
    <source>
        <dbReference type="ARBA" id="ARBA00023027"/>
    </source>
</evidence>
<comment type="similarity">
    <text evidence="5">Belongs to the LDH/MDH superfamily.</text>
</comment>
<name>A0A5N7BXV4_PETAA</name>
<reference evidence="8" key="1">
    <citation type="submission" date="2019-04" db="EMBL/GenBank/DDBJ databases">
        <title>Friends and foes A comparative genomics studyof 23 Aspergillus species from section Flavi.</title>
        <authorList>
            <consortium name="DOE Joint Genome Institute"/>
            <person name="Kjaerbolling I."/>
            <person name="Vesth T."/>
            <person name="Frisvad J.C."/>
            <person name="Nybo J.L."/>
            <person name="Theobald S."/>
            <person name="Kildgaard S."/>
            <person name="Isbrandt T."/>
            <person name="Kuo A."/>
            <person name="Sato A."/>
            <person name="Lyhne E.K."/>
            <person name="Kogle M.E."/>
            <person name="Wiebenga A."/>
            <person name="Kun R.S."/>
            <person name="Lubbers R.J."/>
            <person name="Makela M.R."/>
            <person name="Barry K."/>
            <person name="Chovatia M."/>
            <person name="Clum A."/>
            <person name="Daum C."/>
            <person name="Haridas S."/>
            <person name="He G."/>
            <person name="LaButti K."/>
            <person name="Lipzen A."/>
            <person name="Mondo S."/>
            <person name="Riley R."/>
            <person name="Salamov A."/>
            <person name="Simmons B.A."/>
            <person name="Magnuson J.K."/>
            <person name="Henrissat B."/>
            <person name="Mortensen U.H."/>
            <person name="Larsen T.O."/>
            <person name="Devries R.P."/>
            <person name="Grigoriev I.V."/>
            <person name="Machida M."/>
            <person name="Baker S.E."/>
            <person name="Andersen M.R."/>
        </authorList>
    </citation>
    <scope>NUCLEOTIDE SEQUENCE [LARGE SCALE GENOMIC DNA]</scope>
    <source>
        <strain evidence="8">IBT 14317</strain>
    </source>
</reference>
<evidence type="ECO:0000313" key="8">
    <source>
        <dbReference type="EMBL" id="KAE8386656.1"/>
    </source>
</evidence>
<feature type="binding site" evidence="4">
    <location>
        <position position="39"/>
    </location>
    <ligand>
        <name>NAD(+)</name>
        <dbReference type="ChEBI" id="CHEBI:57540"/>
    </ligand>
</feature>
<organism evidence="8">
    <name type="scientific">Petromyces alliaceus</name>
    <name type="common">Aspergillus alliaceus</name>
    <dbReference type="NCBI Taxonomy" id="209559"/>
    <lineage>
        <taxon>Eukaryota</taxon>
        <taxon>Fungi</taxon>
        <taxon>Dikarya</taxon>
        <taxon>Ascomycota</taxon>
        <taxon>Pezizomycotina</taxon>
        <taxon>Eurotiomycetes</taxon>
        <taxon>Eurotiomycetidae</taxon>
        <taxon>Eurotiales</taxon>
        <taxon>Aspergillaceae</taxon>
        <taxon>Aspergillus</taxon>
        <taxon>Aspergillus subgen. Circumdati</taxon>
    </lineage>
</organism>
<evidence type="ECO:0000256" key="4">
    <source>
        <dbReference type="PIRSR" id="PIRSR000102-3"/>
    </source>
</evidence>
<dbReference type="GO" id="GO:0016787">
    <property type="term" value="F:hydrolase activity"/>
    <property type="evidence" value="ECO:0007669"/>
    <property type="project" value="UniProtKB-KW"/>
</dbReference>
<dbReference type="Pfam" id="PF00056">
    <property type="entry name" value="Ldh_1_N"/>
    <property type="match status" value="1"/>
</dbReference>
<evidence type="ECO:0000259" key="6">
    <source>
        <dbReference type="Pfam" id="PF00056"/>
    </source>
</evidence>
<evidence type="ECO:0000256" key="3">
    <source>
        <dbReference type="PIRSR" id="PIRSR000102-1"/>
    </source>
</evidence>
<dbReference type="PRINTS" id="PR00086">
    <property type="entry name" value="LLDHDRGNASE"/>
</dbReference>
<dbReference type="GO" id="GO:0004459">
    <property type="term" value="F:L-lactate dehydrogenase (NAD+) activity"/>
    <property type="evidence" value="ECO:0007669"/>
    <property type="project" value="TreeGrafter"/>
</dbReference>
<gene>
    <name evidence="8" type="ORF">BDV23DRAFT_162804</name>
</gene>
<evidence type="ECO:0000256" key="1">
    <source>
        <dbReference type="ARBA" id="ARBA00023002"/>
    </source>
</evidence>
<dbReference type="Gene3D" id="3.40.50.720">
    <property type="entry name" value="NAD(P)-binding Rossmann-like Domain"/>
    <property type="match status" value="1"/>
</dbReference>
<dbReference type="GO" id="GO:0006089">
    <property type="term" value="P:lactate metabolic process"/>
    <property type="evidence" value="ECO:0007669"/>
    <property type="project" value="TreeGrafter"/>
</dbReference>
<dbReference type="PANTHER" id="PTHR43128">
    <property type="entry name" value="L-2-HYDROXYCARBOXYLATE DEHYDROGENASE (NAD(P)(+))"/>
    <property type="match status" value="1"/>
</dbReference>
<accession>A0A5N7BXV4</accession>
<feature type="domain" description="Lactate/malate dehydrogenase N-terminal" evidence="6">
    <location>
        <begin position="9"/>
        <end position="147"/>
    </location>
</feature>
<dbReference type="CDD" id="cd00300">
    <property type="entry name" value="LDH_like"/>
    <property type="match status" value="1"/>
</dbReference>
<dbReference type="InterPro" id="IPR036291">
    <property type="entry name" value="NAD(P)-bd_dom_sf"/>
</dbReference>
<dbReference type="AlphaFoldDB" id="A0A5N7BXV4"/>
<protein>
    <submittedName>
        <fullName evidence="8">Lactate dehydrogenase/glycoside hydrolase</fullName>
    </submittedName>
</protein>
<dbReference type="Proteomes" id="UP000326877">
    <property type="component" value="Unassembled WGS sequence"/>
</dbReference>
<evidence type="ECO:0000259" key="7">
    <source>
        <dbReference type="Pfam" id="PF02866"/>
    </source>
</evidence>
<dbReference type="Pfam" id="PF02866">
    <property type="entry name" value="Ldh_1_C"/>
    <property type="match status" value="1"/>
</dbReference>
<evidence type="ECO:0000256" key="5">
    <source>
        <dbReference type="RuleBase" id="RU003369"/>
    </source>
</evidence>
<keyword evidence="8" id="KW-0378">Hydrolase</keyword>
<proteinExistence type="inferred from homology"/>
<dbReference type="PIRSF" id="PIRSF000102">
    <property type="entry name" value="Lac_mal_DH"/>
    <property type="match status" value="1"/>
</dbReference>
<dbReference type="EMBL" id="ML735307">
    <property type="protein sequence ID" value="KAE8386656.1"/>
    <property type="molecule type" value="Genomic_DNA"/>
</dbReference>
<keyword evidence="2 4" id="KW-0520">NAD</keyword>
<dbReference type="SUPFAM" id="SSF56327">
    <property type="entry name" value="LDH C-terminal domain-like"/>
    <property type="match status" value="1"/>
</dbReference>
<dbReference type="InterPro" id="IPR015955">
    <property type="entry name" value="Lactate_DH/Glyco_Ohase_4_C"/>
</dbReference>